<sequence>MSSKLKPGVALAAVRLSATFTSSARRSQKTWNDLTAELRAERTNFSQAILPDEEDSFVGMDKSSMGLDETPISASRSQKTWSDLTAELRAEKIKFPQIIVPDEDEEDNIFAGMDESSMDLDEAPVSSSSYVVCESPSKFKRPASLPWKRELANSVSLNGTIEDHVRFEYTNSGKPLAWTSLRGMDKNHRGSFIFNYRRQYKFRVGLYFSDELANIANQHLRKNDYVHVSGELKQQKCKMWVMGKDLKFIQSRITPNSGKHRFFKVTELWKALFDNPLEWYDHREQK</sequence>
<gene>
    <name evidence="3" type="ORF">KI387_012973</name>
</gene>
<dbReference type="InterPro" id="IPR012340">
    <property type="entry name" value="NA-bd_OB-fold"/>
</dbReference>
<dbReference type="PANTHER" id="PTHR10302:SF0">
    <property type="entry name" value="SINGLE-STRANDED DNA-BINDING PROTEIN, MITOCHONDRIAL"/>
    <property type="match status" value="1"/>
</dbReference>
<protein>
    <submittedName>
        <fullName evidence="3">Uncharacterized protein</fullName>
    </submittedName>
</protein>
<dbReference type="AlphaFoldDB" id="A0AA38FGI6"/>
<evidence type="ECO:0000313" key="4">
    <source>
        <dbReference type="Proteomes" id="UP000824469"/>
    </source>
</evidence>
<organism evidence="3 4">
    <name type="scientific">Taxus chinensis</name>
    <name type="common">Chinese yew</name>
    <name type="synonym">Taxus wallichiana var. chinensis</name>
    <dbReference type="NCBI Taxonomy" id="29808"/>
    <lineage>
        <taxon>Eukaryota</taxon>
        <taxon>Viridiplantae</taxon>
        <taxon>Streptophyta</taxon>
        <taxon>Embryophyta</taxon>
        <taxon>Tracheophyta</taxon>
        <taxon>Spermatophyta</taxon>
        <taxon>Pinopsida</taxon>
        <taxon>Pinidae</taxon>
        <taxon>Conifers II</taxon>
        <taxon>Cupressales</taxon>
        <taxon>Taxaceae</taxon>
        <taxon>Taxus</taxon>
    </lineage>
</organism>
<keyword evidence="4" id="KW-1185">Reference proteome</keyword>
<dbReference type="GO" id="GO:0006264">
    <property type="term" value="P:mitochondrial DNA replication"/>
    <property type="evidence" value="ECO:0007669"/>
    <property type="project" value="TreeGrafter"/>
</dbReference>
<dbReference type="InterPro" id="IPR011344">
    <property type="entry name" value="ssDNA-bd"/>
</dbReference>
<proteinExistence type="predicted"/>
<feature type="non-terminal residue" evidence="3">
    <location>
        <position position="286"/>
    </location>
</feature>
<keyword evidence="1 2" id="KW-0238">DNA-binding</keyword>
<dbReference type="GO" id="GO:0042645">
    <property type="term" value="C:mitochondrial nucleoid"/>
    <property type="evidence" value="ECO:0007669"/>
    <property type="project" value="TreeGrafter"/>
</dbReference>
<reference evidence="3 4" key="1">
    <citation type="journal article" date="2021" name="Nat. Plants">
        <title>The Taxus genome provides insights into paclitaxel biosynthesis.</title>
        <authorList>
            <person name="Xiong X."/>
            <person name="Gou J."/>
            <person name="Liao Q."/>
            <person name="Li Y."/>
            <person name="Zhou Q."/>
            <person name="Bi G."/>
            <person name="Li C."/>
            <person name="Du R."/>
            <person name="Wang X."/>
            <person name="Sun T."/>
            <person name="Guo L."/>
            <person name="Liang H."/>
            <person name="Lu P."/>
            <person name="Wu Y."/>
            <person name="Zhang Z."/>
            <person name="Ro D.K."/>
            <person name="Shang Y."/>
            <person name="Huang S."/>
            <person name="Yan J."/>
        </authorList>
    </citation>
    <scope>NUCLEOTIDE SEQUENCE [LARGE SCALE GENOMIC DNA]</scope>
    <source>
        <strain evidence="3">Ta-2019</strain>
    </source>
</reference>
<dbReference type="EMBL" id="JAHRHJ020000009">
    <property type="protein sequence ID" value="KAH9301390.1"/>
    <property type="molecule type" value="Genomic_DNA"/>
</dbReference>
<dbReference type="GO" id="GO:0003697">
    <property type="term" value="F:single-stranded DNA binding"/>
    <property type="evidence" value="ECO:0007669"/>
    <property type="project" value="InterPro"/>
</dbReference>
<dbReference type="Gene3D" id="2.40.50.140">
    <property type="entry name" value="Nucleic acid-binding proteins"/>
    <property type="match status" value="1"/>
</dbReference>
<dbReference type="PANTHER" id="PTHR10302">
    <property type="entry name" value="SINGLE-STRANDED DNA-BINDING PROTEIN"/>
    <property type="match status" value="1"/>
</dbReference>
<evidence type="ECO:0000256" key="1">
    <source>
        <dbReference type="ARBA" id="ARBA00023125"/>
    </source>
</evidence>
<dbReference type="PROSITE" id="PS50935">
    <property type="entry name" value="SSB"/>
    <property type="match status" value="1"/>
</dbReference>
<dbReference type="InterPro" id="IPR000424">
    <property type="entry name" value="Primosome_PriB/ssb"/>
</dbReference>
<evidence type="ECO:0000256" key="2">
    <source>
        <dbReference type="PROSITE-ProRule" id="PRU00252"/>
    </source>
</evidence>
<comment type="caution">
    <text evidence="3">The sequence shown here is derived from an EMBL/GenBank/DDBJ whole genome shotgun (WGS) entry which is preliminary data.</text>
</comment>
<evidence type="ECO:0000313" key="3">
    <source>
        <dbReference type="EMBL" id="KAH9301390.1"/>
    </source>
</evidence>
<accession>A0AA38FGI6</accession>
<dbReference type="SUPFAM" id="SSF50249">
    <property type="entry name" value="Nucleic acid-binding proteins"/>
    <property type="match status" value="1"/>
</dbReference>
<name>A0AA38FGI6_TAXCH</name>
<dbReference type="Proteomes" id="UP000824469">
    <property type="component" value="Unassembled WGS sequence"/>
</dbReference>